<evidence type="ECO:0000313" key="4">
    <source>
        <dbReference type="Proteomes" id="UP000599074"/>
    </source>
</evidence>
<name>A0A8J3WY51_9ACTN</name>
<reference evidence="3" key="1">
    <citation type="submission" date="2021-01" db="EMBL/GenBank/DDBJ databases">
        <title>Whole genome shotgun sequence of Planosporangium mesophilum NBRC 109066.</title>
        <authorList>
            <person name="Komaki H."/>
            <person name="Tamura T."/>
        </authorList>
    </citation>
    <scope>NUCLEOTIDE SEQUENCE</scope>
    <source>
        <strain evidence="3">NBRC 109066</strain>
    </source>
</reference>
<feature type="compositionally biased region" description="Low complexity" evidence="1">
    <location>
        <begin position="67"/>
        <end position="92"/>
    </location>
</feature>
<sequence length="223" mass="23424">MSVPPMPQQPGGQQWPGQPQHGGQPPYGAQPSHGPQPPYGAQPSHGPQSPYGAQRYGGQPAYPPQQQPYGGQPGQPQGYPAPQAAPGGAPHPGAAIALTTKFMPMAFLFHFIKPKVYINGHPIAVEWGRAVIPVPPGDHRVDVYIPYFLPPRLGPADTAVSLAPGQMVELEYRAPVVAFSRGSLGAPPQKYNGMPILIAMMAVLVLLGLCSCLVPLLGSTSSP</sequence>
<keyword evidence="2" id="KW-0472">Membrane</keyword>
<evidence type="ECO:0000313" key="3">
    <source>
        <dbReference type="EMBL" id="GII20915.1"/>
    </source>
</evidence>
<dbReference type="AlphaFoldDB" id="A0A8J3WY51"/>
<proteinExistence type="predicted"/>
<dbReference type="RefSeq" id="WP_239087978.1">
    <property type="nucleotide sequence ID" value="NZ_BOON01000005.1"/>
</dbReference>
<gene>
    <name evidence="3" type="ORF">Pme01_05120</name>
</gene>
<feature type="transmembrane region" description="Helical" evidence="2">
    <location>
        <begin position="196"/>
        <end position="217"/>
    </location>
</feature>
<comment type="caution">
    <text evidence="3">The sequence shown here is derived from an EMBL/GenBank/DDBJ whole genome shotgun (WGS) entry which is preliminary data.</text>
</comment>
<organism evidence="3 4">
    <name type="scientific">Planosporangium mesophilum</name>
    <dbReference type="NCBI Taxonomy" id="689768"/>
    <lineage>
        <taxon>Bacteria</taxon>
        <taxon>Bacillati</taxon>
        <taxon>Actinomycetota</taxon>
        <taxon>Actinomycetes</taxon>
        <taxon>Micromonosporales</taxon>
        <taxon>Micromonosporaceae</taxon>
        <taxon>Planosporangium</taxon>
    </lineage>
</organism>
<keyword evidence="2" id="KW-0812">Transmembrane</keyword>
<keyword evidence="4" id="KW-1185">Reference proteome</keyword>
<feature type="region of interest" description="Disordered" evidence="1">
    <location>
        <begin position="1"/>
        <end position="92"/>
    </location>
</feature>
<dbReference type="EMBL" id="BOON01000005">
    <property type="protein sequence ID" value="GII20915.1"/>
    <property type="molecule type" value="Genomic_DNA"/>
</dbReference>
<protein>
    <submittedName>
        <fullName evidence="3">Uncharacterized protein</fullName>
    </submittedName>
</protein>
<evidence type="ECO:0000256" key="1">
    <source>
        <dbReference type="SAM" id="MobiDB-lite"/>
    </source>
</evidence>
<keyword evidence="2" id="KW-1133">Transmembrane helix</keyword>
<accession>A0A8J3WY51</accession>
<evidence type="ECO:0000256" key="2">
    <source>
        <dbReference type="SAM" id="Phobius"/>
    </source>
</evidence>
<feature type="compositionally biased region" description="Low complexity" evidence="1">
    <location>
        <begin position="9"/>
        <end position="31"/>
    </location>
</feature>
<dbReference type="Proteomes" id="UP000599074">
    <property type="component" value="Unassembled WGS sequence"/>
</dbReference>